<comment type="caution">
    <text evidence="1">The sequence shown here is derived from an EMBL/GenBank/DDBJ whole genome shotgun (WGS) entry which is preliminary data.</text>
</comment>
<gene>
    <name evidence="1" type="ORF">AKO1_006600</name>
</gene>
<name>A0AAW2ZNK5_9EUKA</name>
<organism evidence="1 2">
    <name type="scientific">Acrasis kona</name>
    <dbReference type="NCBI Taxonomy" id="1008807"/>
    <lineage>
        <taxon>Eukaryota</taxon>
        <taxon>Discoba</taxon>
        <taxon>Heterolobosea</taxon>
        <taxon>Tetramitia</taxon>
        <taxon>Eutetramitia</taxon>
        <taxon>Acrasidae</taxon>
        <taxon>Acrasis</taxon>
    </lineage>
</organism>
<protein>
    <submittedName>
        <fullName evidence="1">PanD</fullName>
    </submittedName>
</protein>
<evidence type="ECO:0000313" key="2">
    <source>
        <dbReference type="Proteomes" id="UP001431209"/>
    </source>
</evidence>
<keyword evidence="2" id="KW-1185">Reference proteome</keyword>
<dbReference type="Proteomes" id="UP001431209">
    <property type="component" value="Unassembled WGS sequence"/>
</dbReference>
<sequence length="216" mass="25808">MLEAQLLEEVKFFLSEMNDKPQVEQTPRNEDFKRAYFTFLRMFDYLLCSDKCPDLLSKEGYYEHVVTASPIVEPPISLENVGHLSCVYFLPWKLYEPKELINVIFPWSLQQTHVNIINCIKKRHFKMYSIMNRKLGLICIDSEASRRELIGMKIEELEKKSGTDKRHTFYENERRRFLERRVKEDGKALVSELRQYSLQQTNKQRLSEFINKIQDV</sequence>
<evidence type="ECO:0000313" key="1">
    <source>
        <dbReference type="EMBL" id="KAL0490252.1"/>
    </source>
</evidence>
<proteinExistence type="predicted"/>
<dbReference type="AlphaFoldDB" id="A0AAW2ZNK5"/>
<accession>A0AAW2ZNK5</accession>
<reference evidence="1 2" key="1">
    <citation type="submission" date="2024-03" db="EMBL/GenBank/DDBJ databases">
        <title>The Acrasis kona genome and developmental transcriptomes reveal deep origins of eukaryotic multicellular pathways.</title>
        <authorList>
            <person name="Sheikh S."/>
            <person name="Fu C.-J."/>
            <person name="Brown M.W."/>
            <person name="Baldauf S.L."/>
        </authorList>
    </citation>
    <scope>NUCLEOTIDE SEQUENCE [LARGE SCALE GENOMIC DNA]</scope>
    <source>
        <strain evidence="1 2">ATCC MYA-3509</strain>
    </source>
</reference>
<dbReference type="EMBL" id="JAOPGA020001656">
    <property type="protein sequence ID" value="KAL0490252.1"/>
    <property type="molecule type" value="Genomic_DNA"/>
</dbReference>